<dbReference type="OrthoDB" id="5517503at2"/>
<reference evidence="2 3" key="1">
    <citation type="submission" date="2015-03" db="EMBL/GenBank/DDBJ databases">
        <title>Genome assembly of Sandaracinus amylolyticus DSM 53668.</title>
        <authorList>
            <person name="Sharma G."/>
            <person name="Subramanian S."/>
        </authorList>
    </citation>
    <scope>NUCLEOTIDE SEQUENCE [LARGE SCALE GENOMIC DNA]</scope>
    <source>
        <strain evidence="2 3">DSM 53668</strain>
    </source>
</reference>
<evidence type="ECO:0000313" key="3">
    <source>
        <dbReference type="Proteomes" id="UP000034883"/>
    </source>
</evidence>
<dbReference type="Gene3D" id="3.40.50.1820">
    <property type="entry name" value="alpha/beta hydrolase"/>
    <property type="match status" value="1"/>
</dbReference>
<protein>
    <recommendedName>
        <fullName evidence="4">AB hydrolase-1 domain-containing protein</fullName>
    </recommendedName>
</protein>
<proteinExistence type="predicted"/>
<evidence type="ECO:0000256" key="1">
    <source>
        <dbReference type="SAM" id="Phobius"/>
    </source>
</evidence>
<dbReference type="AlphaFoldDB" id="A0A0F6SDL5"/>
<feature type="transmembrane region" description="Helical" evidence="1">
    <location>
        <begin position="21"/>
        <end position="40"/>
    </location>
</feature>
<evidence type="ECO:0000313" key="2">
    <source>
        <dbReference type="EMBL" id="AKF03654.1"/>
    </source>
</evidence>
<evidence type="ECO:0008006" key="4">
    <source>
        <dbReference type="Google" id="ProtNLM"/>
    </source>
</evidence>
<dbReference type="InterPro" id="IPR029058">
    <property type="entry name" value="AB_hydrolase_fold"/>
</dbReference>
<keyword evidence="1" id="KW-0812">Transmembrane</keyword>
<dbReference type="SUPFAM" id="SSF53474">
    <property type="entry name" value="alpha/beta-Hydrolases"/>
    <property type="match status" value="1"/>
</dbReference>
<dbReference type="Proteomes" id="UP000034883">
    <property type="component" value="Chromosome"/>
</dbReference>
<sequence length="350" mass="37332">MDDAHGEIHREERGAREAARIGAALIATIALPVSLAAAGQPISTRGLAWIVCAAAAICALAIGTRITRRVAGAIVLVWLGVIVATLAWPAREGAYLGAIVLPSGERASSLGRVFAERDVSLVGVRLMRVTRGVSARELDGFDVASVYEELEASDGAVTSTPFLSTVLGEQRASRFDAFVHEVPASTRWVVFLHGYGGSFASYCWIVARAAERAGWSTVCPATSFSTHWESGHGPAIARRTLDFARARGATTIVLAGLSNGGVGATRLARELEIDGLVAISGLDDHAMPIAKPTLVWHGTRDERFPIELARAWAGRAGARMIEVDGDHFALVEQREDFSRALETFLRELAP</sequence>
<dbReference type="STRING" id="927083.DB32_000803"/>
<organism evidence="2 3">
    <name type="scientific">Sandaracinus amylolyticus</name>
    <dbReference type="NCBI Taxonomy" id="927083"/>
    <lineage>
        <taxon>Bacteria</taxon>
        <taxon>Pseudomonadati</taxon>
        <taxon>Myxococcota</taxon>
        <taxon>Polyangia</taxon>
        <taxon>Polyangiales</taxon>
        <taxon>Sandaracinaceae</taxon>
        <taxon>Sandaracinus</taxon>
    </lineage>
</organism>
<feature type="transmembrane region" description="Helical" evidence="1">
    <location>
        <begin position="46"/>
        <end position="63"/>
    </location>
</feature>
<dbReference type="RefSeq" id="WP_157068697.1">
    <property type="nucleotide sequence ID" value="NZ_CP011125.1"/>
</dbReference>
<keyword evidence="1" id="KW-1133">Transmembrane helix</keyword>
<feature type="transmembrane region" description="Helical" evidence="1">
    <location>
        <begin position="70"/>
        <end position="90"/>
    </location>
</feature>
<keyword evidence="3" id="KW-1185">Reference proteome</keyword>
<name>A0A0F6SDL5_9BACT</name>
<keyword evidence="1" id="KW-0472">Membrane</keyword>
<dbReference type="EMBL" id="CP011125">
    <property type="protein sequence ID" value="AKF03654.1"/>
    <property type="molecule type" value="Genomic_DNA"/>
</dbReference>
<dbReference type="KEGG" id="samy:DB32_000803"/>
<gene>
    <name evidence="2" type="ORF">DB32_000803</name>
</gene>
<accession>A0A0F6SDL5</accession>